<keyword evidence="3" id="KW-0804">Transcription</keyword>
<dbReference type="Proteomes" id="UP001597413">
    <property type="component" value="Unassembled WGS sequence"/>
</dbReference>
<dbReference type="CDD" id="cd01392">
    <property type="entry name" value="HTH_LacI"/>
    <property type="match status" value="1"/>
</dbReference>
<reference evidence="6" key="1">
    <citation type="journal article" date="2019" name="Int. J. Syst. Evol. Microbiol.">
        <title>The Global Catalogue of Microorganisms (GCM) 10K type strain sequencing project: providing services to taxonomists for standard genome sequencing and annotation.</title>
        <authorList>
            <consortium name="The Broad Institute Genomics Platform"/>
            <consortium name="The Broad Institute Genome Sequencing Center for Infectious Disease"/>
            <person name="Wu L."/>
            <person name="Ma J."/>
        </authorList>
    </citation>
    <scope>NUCLEOTIDE SEQUENCE [LARGE SCALE GENOMIC DNA]</scope>
    <source>
        <strain evidence="6">CCUG 55131</strain>
    </source>
</reference>
<keyword evidence="1" id="KW-0805">Transcription regulation</keyword>
<dbReference type="Pfam" id="PF00356">
    <property type="entry name" value="LacI"/>
    <property type="match status" value="1"/>
</dbReference>
<proteinExistence type="predicted"/>
<sequence>MAGAAPNIRDVAQRAGVSTATVSRTLAHPDKVREDTRQKVMEAVEALGFVPNDRARVLRRQSSQTVILLVRDISNPFYLDVYKGVEEAAFDAGYKVLMGDARDDDERISHYIEAVRERHADGLILMIGRLPDRFGEDPARLPPIVVASEAIRTIDVPTVKVDNVAAARAAVEHLIALGHRQICHIAGPLDEYLGEARLEGYRAALAAAGIGDDPGLVLAGDFSLGAGHDLVADLIARGGTFSAIFAASDQMAIGAITALRQRGLRVPEDISVVGFDDTLIASMVDPALTTIHQPRRDIGFAAMTMMIERLSGVVTPTDRVFPTELIVRNSTRPLGRTHPRQERGHR</sequence>
<evidence type="ECO:0000256" key="3">
    <source>
        <dbReference type="ARBA" id="ARBA00023163"/>
    </source>
</evidence>
<dbReference type="PANTHER" id="PTHR30146:SF109">
    <property type="entry name" value="HTH-TYPE TRANSCRIPTIONAL REGULATOR GALS"/>
    <property type="match status" value="1"/>
</dbReference>
<dbReference type="SUPFAM" id="SSF53822">
    <property type="entry name" value="Periplasmic binding protein-like I"/>
    <property type="match status" value="1"/>
</dbReference>
<evidence type="ECO:0000259" key="4">
    <source>
        <dbReference type="PROSITE" id="PS50932"/>
    </source>
</evidence>
<accession>A0ABW5AB65</accession>
<dbReference type="Gene3D" id="1.10.260.40">
    <property type="entry name" value="lambda repressor-like DNA-binding domains"/>
    <property type="match status" value="1"/>
</dbReference>
<dbReference type="InterPro" id="IPR010982">
    <property type="entry name" value="Lambda_DNA-bd_dom_sf"/>
</dbReference>
<evidence type="ECO:0000313" key="5">
    <source>
        <dbReference type="EMBL" id="MFD2174729.1"/>
    </source>
</evidence>
<dbReference type="CDD" id="cd06284">
    <property type="entry name" value="PBP1_LacI-like"/>
    <property type="match status" value="1"/>
</dbReference>
<feature type="domain" description="HTH lacI-type" evidence="4">
    <location>
        <begin position="6"/>
        <end position="60"/>
    </location>
</feature>
<evidence type="ECO:0000256" key="2">
    <source>
        <dbReference type="ARBA" id="ARBA00023125"/>
    </source>
</evidence>
<organism evidence="5 6">
    <name type="scientific">Rhodobacter lacus</name>
    <dbReference type="NCBI Taxonomy" id="1641972"/>
    <lineage>
        <taxon>Bacteria</taxon>
        <taxon>Pseudomonadati</taxon>
        <taxon>Pseudomonadota</taxon>
        <taxon>Alphaproteobacteria</taxon>
        <taxon>Rhodobacterales</taxon>
        <taxon>Rhodobacter group</taxon>
        <taxon>Rhodobacter</taxon>
    </lineage>
</organism>
<dbReference type="RefSeq" id="WP_377390461.1">
    <property type="nucleotide sequence ID" value="NZ_JBHUIX010000011.1"/>
</dbReference>
<dbReference type="PROSITE" id="PS50932">
    <property type="entry name" value="HTH_LACI_2"/>
    <property type="match status" value="1"/>
</dbReference>
<dbReference type="Pfam" id="PF13377">
    <property type="entry name" value="Peripla_BP_3"/>
    <property type="match status" value="1"/>
</dbReference>
<evidence type="ECO:0000313" key="6">
    <source>
        <dbReference type="Proteomes" id="UP001597413"/>
    </source>
</evidence>
<dbReference type="PANTHER" id="PTHR30146">
    <property type="entry name" value="LACI-RELATED TRANSCRIPTIONAL REPRESSOR"/>
    <property type="match status" value="1"/>
</dbReference>
<evidence type="ECO:0000256" key="1">
    <source>
        <dbReference type="ARBA" id="ARBA00023015"/>
    </source>
</evidence>
<dbReference type="InterPro" id="IPR028082">
    <property type="entry name" value="Peripla_BP_I"/>
</dbReference>
<gene>
    <name evidence="5" type="ORF">ACFSM0_11550</name>
</gene>
<dbReference type="SMART" id="SM00354">
    <property type="entry name" value="HTH_LACI"/>
    <property type="match status" value="1"/>
</dbReference>
<dbReference type="InterPro" id="IPR046335">
    <property type="entry name" value="LacI/GalR-like_sensor"/>
</dbReference>
<dbReference type="EMBL" id="JBHUIX010000011">
    <property type="protein sequence ID" value="MFD2174729.1"/>
    <property type="molecule type" value="Genomic_DNA"/>
</dbReference>
<keyword evidence="2 5" id="KW-0238">DNA-binding</keyword>
<dbReference type="InterPro" id="IPR000843">
    <property type="entry name" value="HTH_LacI"/>
</dbReference>
<dbReference type="GO" id="GO:0003677">
    <property type="term" value="F:DNA binding"/>
    <property type="evidence" value="ECO:0007669"/>
    <property type="project" value="UniProtKB-KW"/>
</dbReference>
<keyword evidence="6" id="KW-1185">Reference proteome</keyword>
<protein>
    <submittedName>
        <fullName evidence="5">LacI family DNA-binding transcriptional regulator</fullName>
    </submittedName>
</protein>
<name>A0ABW5AB65_9RHOB</name>
<comment type="caution">
    <text evidence="5">The sequence shown here is derived from an EMBL/GenBank/DDBJ whole genome shotgun (WGS) entry which is preliminary data.</text>
</comment>
<dbReference type="SUPFAM" id="SSF47413">
    <property type="entry name" value="lambda repressor-like DNA-binding domains"/>
    <property type="match status" value="1"/>
</dbReference>
<dbReference type="Gene3D" id="3.40.50.2300">
    <property type="match status" value="2"/>
</dbReference>